<dbReference type="InterPro" id="IPR036291">
    <property type="entry name" value="NAD(P)-bd_dom_sf"/>
</dbReference>
<name>A0A1Q5P919_9BACT</name>
<comment type="caution">
    <text evidence="3">The sequence shown here is derived from an EMBL/GenBank/DDBJ whole genome shotgun (WGS) entry which is preliminary data.</text>
</comment>
<reference evidence="3 4" key="1">
    <citation type="submission" date="2016-03" db="EMBL/GenBank/DDBJ databases">
        <title>Genome sequence of Pontibacter sp. nov., of the family cytophagaceae, isolated from marine sediment of the Yellow Sea, China.</title>
        <authorList>
            <person name="Zhang G."/>
            <person name="Zhang R."/>
        </authorList>
    </citation>
    <scope>NUCLEOTIDE SEQUENCE [LARGE SCALE GENOMIC DNA]</scope>
    <source>
        <strain evidence="3 4">S10-8</strain>
    </source>
</reference>
<dbReference type="PANTHER" id="PTHR24321:SF8">
    <property type="entry name" value="ESTRADIOL 17-BETA-DEHYDROGENASE 8-RELATED"/>
    <property type="match status" value="1"/>
</dbReference>
<dbReference type="STRING" id="1797110.A3841_06075"/>
<dbReference type="OrthoDB" id="9804104at2"/>
<protein>
    <submittedName>
        <fullName evidence="3">Short-chain dehydrogenase</fullName>
    </submittedName>
</protein>
<proteinExistence type="inferred from homology"/>
<keyword evidence="2" id="KW-0560">Oxidoreductase</keyword>
<dbReference type="InterPro" id="IPR020904">
    <property type="entry name" value="Sc_DH/Rdtase_CS"/>
</dbReference>
<dbReference type="Gene3D" id="3.40.50.720">
    <property type="entry name" value="NAD(P)-binding Rossmann-like Domain"/>
    <property type="match status" value="1"/>
</dbReference>
<dbReference type="PRINTS" id="PR00081">
    <property type="entry name" value="GDHRDH"/>
</dbReference>
<dbReference type="GO" id="GO:0016491">
    <property type="term" value="F:oxidoreductase activity"/>
    <property type="evidence" value="ECO:0007669"/>
    <property type="project" value="UniProtKB-KW"/>
</dbReference>
<evidence type="ECO:0000313" key="4">
    <source>
        <dbReference type="Proteomes" id="UP000186551"/>
    </source>
</evidence>
<evidence type="ECO:0000256" key="1">
    <source>
        <dbReference type="ARBA" id="ARBA00006484"/>
    </source>
</evidence>
<evidence type="ECO:0000256" key="2">
    <source>
        <dbReference type="ARBA" id="ARBA00023002"/>
    </source>
</evidence>
<dbReference type="FunFam" id="3.40.50.720:FF:000084">
    <property type="entry name" value="Short-chain dehydrogenase reductase"/>
    <property type="match status" value="1"/>
</dbReference>
<dbReference type="Proteomes" id="UP000186551">
    <property type="component" value="Unassembled WGS sequence"/>
</dbReference>
<gene>
    <name evidence="3" type="ORF">A3841_06075</name>
</gene>
<accession>A0A1Q5P919</accession>
<organism evidence="3 4">
    <name type="scientific">Pontibacter flavimaris</name>
    <dbReference type="NCBI Taxonomy" id="1797110"/>
    <lineage>
        <taxon>Bacteria</taxon>
        <taxon>Pseudomonadati</taxon>
        <taxon>Bacteroidota</taxon>
        <taxon>Cytophagia</taxon>
        <taxon>Cytophagales</taxon>
        <taxon>Hymenobacteraceae</taxon>
        <taxon>Pontibacter</taxon>
    </lineage>
</organism>
<dbReference type="EMBL" id="LVWA01000012">
    <property type="protein sequence ID" value="OKL38703.1"/>
    <property type="molecule type" value="Genomic_DNA"/>
</dbReference>
<comment type="similarity">
    <text evidence="1">Belongs to the short-chain dehydrogenases/reductases (SDR) family.</text>
</comment>
<sequence length="254" mass="26336">MKEDTQKQFTGKVALVTGASSGIGMATALQYAREGARVVVSDIAEDKGGQVVDKIKAGGGEAIFVKTDVSKPEDCEQVVKQAVAAFGRLDVAFNNAGIGGEANPVGDMSIAGWNKVVAVNLSSVFYCMHYQIRQMLQNGGGAIVNNSSILGQVGFATSAGYVAAKHGVVGLTKSGALEYSAQGIRVNAVGPAFINTPLLASMGEEALQMLKSKHPIGRLGEAEEVAELVIWLSSAKASFVTGAYYAVDGAYLAQ</sequence>
<dbReference type="PROSITE" id="PS00061">
    <property type="entry name" value="ADH_SHORT"/>
    <property type="match status" value="1"/>
</dbReference>
<dbReference type="RefSeq" id="WP_073854735.1">
    <property type="nucleotide sequence ID" value="NZ_LVWA01000012.1"/>
</dbReference>
<dbReference type="PRINTS" id="PR00080">
    <property type="entry name" value="SDRFAMILY"/>
</dbReference>
<dbReference type="NCBIfam" id="NF005559">
    <property type="entry name" value="PRK07231.1"/>
    <property type="match status" value="1"/>
</dbReference>
<dbReference type="Pfam" id="PF13561">
    <property type="entry name" value="adh_short_C2"/>
    <property type="match status" value="1"/>
</dbReference>
<keyword evidence="4" id="KW-1185">Reference proteome</keyword>
<dbReference type="InterPro" id="IPR002347">
    <property type="entry name" value="SDR_fam"/>
</dbReference>
<evidence type="ECO:0000313" key="3">
    <source>
        <dbReference type="EMBL" id="OKL38703.1"/>
    </source>
</evidence>
<dbReference type="SUPFAM" id="SSF51735">
    <property type="entry name" value="NAD(P)-binding Rossmann-fold domains"/>
    <property type="match status" value="1"/>
</dbReference>
<dbReference type="AlphaFoldDB" id="A0A1Q5P919"/>
<dbReference type="PANTHER" id="PTHR24321">
    <property type="entry name" value="DEHYDROGENASES, SHORT CHAIN"/>
    <property type="match status" value="1"/>
</dbReference>